<feature type="domain" description="Leucyl-tRNA synthetase editing" evidence="14">
    <location>
        <begin position="230"/>
        <end position="446"/>
    </location>
</feature>
<dbReference type="Proteomes" id="UP000177061">
    <property type="component" value="Unassembled WGS sequence"/>
</dbReference>
<comment type="caution">
    <text evidence="15">The sequence shown here is derived from an EMBL/GenBank/DDBJ whole genome shotgun (WGS) entry which is preliminary data.</text>
</comment>
<feature type="domain" description="Aminoacyl-tRNA synthetase class Ia" evidence="11">
    <location>
        <begin position="458"/>
        <end position="652"/>
    </location>
</feature>
<dbReference type="Pfam" id="PF08264">
    <property type="entry name" value="Anticodon_1"/>
    <property type="match status" value="1"/>
</dbReference>
<dbReference type="Gene3D" id="1.10.730.10">
    <property type="entry name" value="Isoleucyl-tRNA Synthetase, Domain 1"/>
    <property type="match status" value="1"/>
</dbReference>
<dbReference type="FunFam" id="3.40.50.620:FF:000056">
    <property type="entry name" value="Leucine--tRNA ligase"/>
    <property type="match status" value="1"/>
</dbReference>
<dbReference type="Pfam" id="PF13603">
    <property type="entry name" value="tRNA-synt_1_2"/>
    <property type="match status" value="1"/>
</dbReference>
<proteinExistence type="inferred from homology"/>
<evidence type="ECO:0000256" key="8">
    <source>
        <dbReference type="ARBA" id="ARBA00047469"/>
    </source>
</evidence>
<evidence type="ECO:0000313" key="16">
    <source>
        <dbReference type="Proteomes" id="UP000177061"/>
    </source>
</evidence>
<evidence type="ECO:0000259" key="14">
    <source>
        <dbReference type="Pfam" id="PF13603"/>
    </source>
</evidence>
<accession>A0A1G2FIV0</accession>
<dbReference type="InterPro" id="IPR025709">
    <property type="entry name" value="Leu_tRNA-synth_edit"/>
</dbReference>
<evidence type="ECO:0000256" key="10">
    <source>
        <dbReference type="RuleBase" id="RU363035"/>
    </source>
</evidence>
<keyword evidence="2 9" id="KW-0963">Cytoplasm</keyword>
<dbReference type="EMBL" id="MHNB01000007">
    <property type="protein sequence ID" value="OGZ37508.1"/>
    <property type="molecule type" value="Genomic_DNA"/>
</dbReference>
<comment type="caution">
    <text evidence="9">Lacks conserved residue(s) required for the propagation of feature annotation.</text>
</comment>
<evidence type="ECO:0000259" key="13">
    <source>
        <dbReference type="Pfam" id="PF09334"/>
    </source>
</evidence>
<dbReference type="NCBIfam" id="TIGR00396">
    <property type="entry name" value="leuS_bact"/>
    <property type="match status" value="1"/>
</dbReference>
<dbReference type="PANTHER" id="PTHR43740">
    <property type="entry name" value="LEUCYL-TRNA SYNTHETASE"/>
    <property type="match status" value="1"/>
</dbReference>
<dbReference type="GO" id="GO:0002161">
    <property type="term" value="F:aminoacyl-tRNA deacylase activity"/>
    <property type="evidence" value="ECO:0007669"/>
    <property type="project" value="InterPro"/>
</dbReference>
<dbReference type="GO" id="GO:0004823">
    <property type="term" value="F:leucine-tRNA ligase activity"/>
    <property type="evidence" value="ECO:0007669"/>
    <property type="project" value="UniProtKB-UniRule"/>
</dbReference>
<evidence type="ECO:0000259" key="11">
    <source>
        <dbReference type="Pfam" id="PF00133"/>
    </source>
</evidence>
<dbReference type="GO" id="GO:0005829">
    <property type="term" value="C:cytosol"/>
    <property type="evidence" value="ECO:0007669"/>
    <property type="project" value="TreeGrafter"/>
</dbReference>
<evidence type="ECO:0000256" key="5">
    <source>
        <dbReference type="ARBA" id="ARBA00022840"/>
    </source>
</evidence>
<comment type="subcellular location">
    <subcellularLocation>
        <location evidence="9">Cytoplasm</location>
    </subcellularLocation>
</comment>
<feature type="short sequence motif" description="'KMSKS' region" evidence="9">
    <location>
        <begin position="624"/>
        <end position="628"/>
    </location>
</feature>
<keyword evidence="6 9" id="KW-0648">Protein biosynthesis</keyword>
<dbReference type="InterPro" id="IPR013155">
    <property type="entry name" value="M/V/L/I-tRNA-synth_anticd-bd"/>
</dbReference>
<keyword evidence="5 9" id="KW-0067">ATP-binding</keyword>
<dbReference type="PRINTS" id="PR00985">
    <property type="entry name" value="TRNASYNTHLEU"/>
</dbReference>
<dbReference type="Pfam" id="PF00133">
    <property type="entry name" value="tRNA-synt_1"/>
    <property type="match status" value="1"/>
</dbReference>
<dbReference type="InterPro" id="IPR015413">
    <property type="entry name" value="Methionyl/Leucyl_tRNA_Synth"/>
</dbReference>
<dbReference type="Gene3D" id="3.10.20.590">
    <property type="match status" value="1"/>
</dbReference>
<keyword evidence="7 9" id="KW-0030">Aminoacyl-tRNA synthetase</keyword>
<feature type="binding site" evidence="9">
    <location>
        <position position="627"/>
    </location>
    <ligand>
        <name>ATP</name>
        <dbReference type="ChEBI" id="CHEBI:30616"/>
    </ligand>
</feature>
<dbReference type="PANTHER" id="PTHR43740:SF2">
    <property type="entry name" value="LEUCINE--TRNA LIGASE, MITOCHONDRIAL"/>
    <property type="match status" value="1"/>
</dbReference>
<comment type="catalytic activity">
    <reaction evidence="8 9">
        <text>tRNA(Leu) + L-leucine + ATP = L-leucyl-tRNA(Leu) + AMP + diphosphate</text>
        <dbReference type="Rhea" id="RHEA:11688"/>
        <dbReference type="Rhea" id="RHEA-COMP:9613"/>
        <dbReference type="Rhea" id="RHEA-COMP:9622"/>
        <dbReference type="ChEBI" id="CHEBI:30616"/>
        <dbReference type="ChEBI" id="CHEBI:33019"/>
        <dbReference type="ChEBI" id="CHEBI:57427"/>
        <dbReference type="ChEBI" id="CHEBI:78442"/>
        <dbReference type="ChEBI" id="CHEBI:78494"/>
        <dbReference type="ChEBI" id="CHEBI:456215"/>
        <dbReference type="EC" id="6.1.1.4"/>
    </reaction>
</comment>
<evidence type="ECO:0000256" key="9">
    <source>
        <dbReference type="HAMAP-Rule" id="MF_00049"/>
    </source>
</evidence>
<evidence type="ECO:0000313" key="15">
    <source>
        <dbReference type="EMBL" id="OGZ37508.1"/>
    </source>
</evidence>
<dbReference type="STRING" id="1801997.A3J64_00770"/>
<evidence type="ECO:0000256" key="7">
    <source>
        <dbReference type="ARBA" id="ARBA00023146"/>
    </source>
</evidence>
<reference evidence="15 16" key="1">
    <citation type="journal article" date="2016" name="Nat. Commun.">
        <title>Thousands of microbial genomes shed light on interconnected biogeochemical processes in an aquifer system.</title>
        <authorList>
            <person name="Anantharaman K."/>
            <person name="Brown C.T."/>
            <person name="Hug L.A."/>
            <person name="Sharon I."/>
            <person name="Castelle C.J."/>
            <person name="Probst A.J."/>
            <person name="Thomas B.C."/>
            <person name="Singh A."/>
            <person name="Wilkins M.J."/>
            <person name="Karaoz U."/>
            <person name="Brodie E.L."/>
            <person name="Williams K.H."/>
            <person name="Hubbard S.S."/>
            <person name="Banfield J.F."/>
        </authorList>
    </citation>
    <scope>NUCLEOTIDE SEQUENCE [LARGE SCALE GENOMIC DNA]</scope>
</reference>
<feature type="domain" description="Methionyl/Valyl/Leucyl/Isoleucyl-tRNA synthetase anticodon-binding" evidence="12">
    <location>
        <begin position="696"/>
        <end position="811"/>
    </location>
</feature>
<evidence type="ECO:0000256" key="3">
    <source>
        <dbReference type="ARBA" id="ARBA00022598"/>
    </source>
</evidence>
<dbReference type="SUPFAM" id="SSF52374">
    <property type="entry name" value="Nucleotidylyl transferase"/>
    <property type="match status" value="1"/>
</dbReference>
<comment type="similarity">
    <text evidence="1 9 10">Belongs to the class-I aminoacyl-tRNA synthetase family.</text>
</comment>
<dbReference type="InterPro" id="IPR009080">
    <property type="entry name" value="tRNAsynth_Ia_anticodon-bd"/>
</dbReference>
<evidence type="ECO:0000256" key="2">
    <source>
        <dbReference type="ARBA" id="ARBA00022490"/>
    </source>
</evidence>
<dbReference type="EC" id="6.1.1.4" evidence="9"/>
<keyword evidence="4 9" id="KW-0547">Nucleotide-binding</keyword>
<evidence type="ECO:0000256" key="4">
    <source>
        <dbReference type="ARBA" id="ARBA00022741"/>
    </source>
</evidence>
<dbReference type="InterPro" id="IPR002302">
    <property type="entry name" value="Leu-tRNA-ligase"/>
</dbReference>
<dbReference type="Pfam" id="PF09334">
    <property type="entry name" value="tRNA-synt_1g"/>
    <property type="match status" value="1"/>
</dbReference>
<dbReference type="SUPFAM" id="SSF50677">
    <property type="entry name" value="ValRS/IleRS/LeuRS editing domain"/>
    <property type="match status" value="1"/>
</dbReference>
<evidence type="ECO:0000256" key="6">
    <source>
        <dbReference type="ARBA" id="ARBA00022917"/>
    </source>
</evidence>
<organism evidence="15 16">
    <name type="scientific">Candidatus Portnoybacteria bacterium RIFCSPHIGHO2_12_FULL_38_9</name>
    <dbReference type="NCBI Taxonomy" id="1801997"/>
    <lineage>
        <taxon>Bacteria</taxon>
        <taxon>Candidatus Portnoyibacteriota</taxon>
    </lineage>
</organism>
<feature type="domain" description="Methionyl/Leucyl tRNA synthetase" evidence="13">
    <location>
        <begin position="48"/>
        <end position="192"/>
    </location>
</feature>
<evidence type="ECO:0000256" key="1">
    <source>
        <dbReference type="ARBA" id="ARBA00005594"/>
    </source>
</evidence>
<dbReference type="FunFam" id="1.10.730.10:FF:000002">
    <property type="entry name" value="Leucine--tRNA ligase"/>
    <property type="match status" value="1"/>
</dbReference>
<dbReference type="HAMAP" id="MF_00049_B">
    <property type="entry name" value="Leu_tRNA_synth_B"/>
    <property type="match status" value="1"/>
</dbReference>
<dbReference type="GO" id="GO:0005524">
    <property type="term" value="F:ATP binding"/>
    <property type="evidence" value="ECO:0007669"/>
    <property type="project" value="UniProtKB-UniRule"/>
</dbReference>
<sequence length="847" mass="97842">MSDPLAPKTLMKYHPQKIEKKWQKEWGKENLYQARDFSKKPKKYLMVEFPYPSGDGLHVGHIRSYTALDILARQKRMEGYNVLYPMGWDAFGLPTENYALKTGIHPIKITRQNIINFKKQMKSLGLSFDWSRETNTTDPNYYKWTQWIFLQFFKRGLAYQAEMPINWCPKCKIGLANEEVIGGKCERCGAQTEIRLKKQWLLKITKYANRLINDLEKVNYLEKIKTQQINWIGRSEGTSIKFKIWESISQKGSRTPKFKQYIKVFTTRTDTIFGVTALVLAPEHPLVEKITTPEKKKEVEKYVAASKKKSEFERTQLEKEKTGVFIGAYALNPANNEKVPIWVGDYVVAAYGGGAVMVVPAHDKRDYQFAEKYNLKIKEVVISGHSEGGRQKRPTEESRSKSTGFFTNVQDDKEGRAFVDYGTLINSGQFNGLSSEEAIEKITDWLIKKDAAQKTVQYKLRDWIFSRQHYWGEPIPLVHCEKCGIVAVSEKDLPIKLPYVEKYEPTETGESPLAKIEKWVKTKCLKCQGSAKRETDTMPNWAGSSWYFLRYVDPKNKKVLADFKKLKYWLPVDLYNGGMEHTTLHLLYSRFWHKFLYDLKVVPTAEPYERRVSHGVVLAEDGRKMSKSFDNVINPDEIVRTNGADALRVYEMFMGSFDQTISWSSQGLQGCFRFLKRVWGLKPAASRQPPATSQKDLERLTHQTIKKVSEDLDSLKFNTAVSALMILANALGESKEIPDRYYKLFLILLSPFAPHLSEELWEKLGNKKSIFLEPWPKYDSKIITKETFSLIIQINGRVRDKIETPKNISEKEAKELALARPKIQKWLAGQKPKKVIYIPGRLLNLVV</sequence>
<dbReference type="PROSITE" id="PS00178">
    <property type="entry name" value="AA_TRNA_LIGASE_I"/>
    <property type="match status" value="1"/>
</dbReference>
<dbReference type="InterPro" id="IPR002300">
    <property type="entry name" value="aa-tRNA-synth_Ia"/>
</dbReference>
<evidence type="ECO:0000259" key="12">
    <source>
        <dbReference type="Pfam" id="PF08264"/>
    </source>
</evidence>
<dbReference type="Gene3D" id="3.40.50.620">
    <property type="entry name" value="HUPs"/>
    <property type="match status" value="2"/>
</dbReference>
<keyword evidence="3 9" id="KW-0436">Ligase</keyword>
<dbReference type="InterPro" id="IPR014729">
    <property type="entry name" value="Rossmann-like_a/b/a_fold"/>
</dbReference>
<dbReference type="InterPro" id="IPR009008">
    <property type="entry name" value="Val/Leu/Ile-tRNA-synth_edit"/>
</dbReference>
<protein>
    <recommendedName>
        <fullName evidence="9">Leucine--tRNA ligase</fullName>
        <ecNumber evidence="9">6.1.1.4</ecNumber>
    </recommendedName>
    <alternativeName>
        <fullName evidence="9">Leucyl-tRNA synthetase</fullName>
        <shortName evidence="9">LeuRS</shortName>
    </alternativeName>
</protein>
<dbReference type="FunFam" id="3.40.50.620:FF:000003">
    <property type="entry name" value="Leucine--tRNA ligase"/>
    <property type="match status" value="1"/>
</dbReference>
<dbReference type="CDD" id="cd07958">
    <property type="entry name" value="Anticodon_Ia_Leu_BEm"/>
    <property type="match status" value="1"/>
</dbReference>
<dbReference type="GO" id="GO:0006429">
    <property type="term" value="P:leucyl-tRNA aminoacylation"/>
    <property type="evidence" value="ECO:0007669"/>
    <property type="project" value="UniProtKB-UniRule"/>
</dbReference>
<dbReference type="InterPro" id="IPR001412">
    <property type="entry name" value="aa-tRNA-synth_I_CS"/>
</dbReference>
<dbReference type="SUPFAM" id="SSF47323">
    <property type="entry name" value="Anticodon-binding domain of a subclass of class I aminoacyl-tRNA synthetases"/>
    <property type="match status" value="1"/>
</dbReference>
<name>A0A1G2FIV0_9BACT</name>
<dbReference type="AlphaFoldDB" id="A0A1G2FIV0"/>
<gene>
    <name evidence="9" type="primary">leuS</name>
    <name evidence="15" type="ORF">A3J64_00770</name>
</gene>